<sequence>MTANVKIFKTSTKIFISTCPPFSTVGLATHAKIFVKRNFSSVMDLKGSFSSDTWMNIALLLSKFNDLRKQIRRLMEEAARVGLNLNARKCRTLRTEFTWNRESIVVNGEEVEDVEEFLGAFVDKEGRGSKDIRNRLQKARGAY</sequence>
<organism evidence="1 2">
    <name type="scientific">Pocillopora damicornis</name>
    <name type="common">Cauliflower coral</name>
    <name type="synonym">Millepora damicornis</name>
    <dbReference type="NCBI Taxonomy" id="46731"/>
    <lineage>
        <taxon>Eukaryota</taxon>
        <taxon>Metazoa</taxon>
        <taxon>Cnidaria</taxon>
        <taxon>Anthozoa</taxon>
        <taxon>Hexacorallia</taxon>
        <taxon>Scleractinia</taxon>
        <taxon>Astrocoeniina</taxon>
        <taxon>Pocilloporidae</taxon>
        <taxon>Pocillopora</taxon>
    </lineage>
</organism>
<dbReference type="AlphaFoldDB" id="A0A3M6UZZ4"/>
<name>A0A3M6UZZ4_POCDA</name>
<dbReference type="Proteomes" id="UP000275408">
    <property type="component" value="Unassembled WGS sequence"/>
</dbReference>
<proteinExistence type="predicted"/>
<protein>
    <recommendedName>
        <fullName evidence="3">Reverse transcriptase domain-containing protein</fullName>
    </recommendedName>
</protein>
<comment type="caution">
    <text evidence="1">The sequence shown here is derived from an EMBL/GenBank/DDBJ whole genome shotgun (WGS) entry which is preliminary data.</text>
</comment>
<keyword evidence="2" id="KW-1185">Reference proteome</keyword>
<reference evidence="1 2" key="1">
    <citation type="journal article" date="2018" name="Sci. Rep.">
        <title>Comparative analysis of the Pocillopora damicornis genome highlights role of immune system in coral evolution.</title>
        <authorList>
            <person name="Cunning R."/>
            <person name="Bay R.A."/>
            <person name="Gillette P."/>
            <person name="Baker A.C."/>
            <person name="Traylor-Knowles N."/>
        </authorList>
    </citation>
    <scope>NUCLEOTIDE SEQUENCE [LARGE SCALE GENOMIC DNA]</scope>
    <source>
        <strain evidence="1">RSMAS</strain>
        <tissue evidence="1">Whole animal</tissue>
    </source>
</reference>
<gene>
    <name evidence="1" type="ORF">pdam_00005720</name>
</gene>
<accession>A0A3M6UZZ4</accession>
<dbReference type="EMBL" id="RCHS01000385">
    <property type="protein sequence ID" value="RMX59232.1"/>
    <property type="molecule type" value="Genomic_DNA"/>
</dbReference>
<evidence type="ECO:0008006" key="3">
    <source>
        <dbReference type="Google" id="ProtNLM"/>
    </source>
</evidence>
<evidence type="ECO:0000313" key="1">
    <source>
        <dbReference type="EMBL" id="RMX59232.1"/>
    </source>
</evidence>
<evidence type="ECO:0000313" key="2">
    <source>
        <dbReference type="Proteomes" id="UP000275408"/>
    </source>
</evidence>